<protein>
    <recommendedName>
        <fullName evidence="4">Response regulatory domain-containing protein</fullName>
    </recommendedName>
</protein>
<dbReference type="Pfam" id="PF00072">
    <property type="entry name" value="Response_reg"/>
    <property type="match status" value="1"/>
</dbReference>
<dbReference type="SUPFAM" id="SSF52172">
    <property type="entry name" value="CheY-like"/>
    <property type="match status" value="1"/>
</dbReference>
<dbReference type="Proteomes" id="UP000324022">
    <property type="component" value="Unassembled WGS sequence"/>
</dbReference>
<evidence type="ECO:0000313" key="5">
    <source>
        <dbReference type="EMBL" id="SPO31333.1"/>
    </source>
</evidence>
<dbReference type="PANTHER" id="PTHR45339">
    <property type="entry name" value="HYBRID SIGNAL TRANSDUCTION HISTIDINE KINASE J"/>
    <property type="match status" value="1"/>
</dbReference>
<name>A0A5C3EL40_9BASI</name>
<keyword evidence="6" id="KW-1185">Reference proteome</keyword>
<dbReference type="Gene3D" id="3.40.50.2300">
    <property type="match status" value="1"/>
</dbReference>
<evidence type="ECO:0000259" key="4">
    <source>
        <dbReference type="PROSITE" id="PS50110"/>
    </source>
</evidence>
<proteinExistence type="predicted"/>
<dbReference type="EMBL" id="OOIN01000037">
    <property type="protein sequence ID" value="SPO31333.1"/>
    <property type="molecule type" value="Genomic_DNA"/>
</dbReference>
<keyword evidence="2" id="KW-0902">Two-component regulatory system</keyword>
<gene>
    <name evidence="5" type="ORF">UTRI_05863_B</name>
</gene>
<feature type="modified residue" description="4-aspartylphosphate" evidence="3">
    <location>
        <position position="129"/>
    </location>
</feature>
<reference evidence="5 6" key="1">
    <citation type="submission" date="2018-03" db="EMBL/GenBank/DDBJ databases">
        <authorList>
            <person name="Guldener U."/>
        </authorList>
    </citation>
    <scope>NUCLEOTIDE SEQUENCE [LARGE SCALE GENOMIC DNA]</scope>
    <source>
        <strain evidence="5 6">NBRC100155</strain>
    </source>
</reference>
<keyword evidence="1 3" id="KW-0597">Phosphoprotein</keyword>
<feature type="domain" description="Response regulatory" evidence="4">
    <location>
        <begin position="80"/>
        <end position="220"/>
    </location>
</feature>
<dbReference type="InterPro" id="IPR011006">
    <property type="entry name" value="CheY-like_superfamily"/>
</dbReference>
<dbReference type="OrthoDB" id="21225at2759"/>
<dbReference type="CDD" id="cd17546">
    <property type="entry name" value="REC_hyHK_CKI1_RcsC-like"/>
    <property type="match status" value="1"/>
</dbReference>
<evidence type="ECO:0000313" key="6">
    <source>
        <dbReference type="Proteomes" id="UP000324022"/>
    </source>
</evidence>
<accession>A0A5C3EL40</accession>
<evidence type="ECO:0000256" key="3">
    <source>
        <dbReference type="PROSITE-ProRule" id="PRU00169"/>
    </source>
</evidence>
<sequence length="267" mass="28200">MSMMMMPQPSAGSIPNAACDPYLDVSSSSSSSSSSASSCYYASNSSSPSTTPPPPAAAVALQAASMMCNAVSPAESLPFVVLVVDDNPINRKVLTIPLRKQGIEVVEAENGLEAVQRYAQIRPALVLMDISMPIMDGFEATRQIRMHEQAQSATPPSLDGSNGLDEVVKMVLTHQRARIVAATTHSADRDFDEGKQAGMDDWLLKPIRPSVLVQDILEYRRNHLQEFAATLGAVGVAGFAVTAGETAMEMVMDQAGTPTATAATVAA</sequence>
<evidence type="ECO:0000256" key="1">
    <source>
        <dbReference type="ARBA" id="ARBA00022553"/>
    </source>
</evidence>
<dbReference type="GO" id="GO:0000160">
    <property type="term" value="P:phosphorelay signal transduction system"/>
    <property type="evidence" value="ECO:0007669"/>
    <property type="project" value="UniProtKB-KW"/>
</dbReference>
<evidence type="ECO:0000256" key="2">
    <source>
        <dbReference type="ARBA" id="ARBA00023012"/>
    </source>
</evidence>
<dbReference type="PROSITE" id="PS50110">
    <property type="entry name" value="RESPONSE_REGULATORY"/>
    <property type="match status" value="1"/>
</dbReference>
<dbReference type="PANTHER" id="PTHR45339:SF1">
    <property type="entry name" value="HYBRID SIGNAL TRANSDUCTION HISTIDINE KINASE J"/>
    <property type="match status" value="1"/>
</dbReference>
<organism evidence="5 6">
    <name type="scientific">Ustilago trichophora</name>
    <dbReference type="NCBI Taxonomy" id="86804"/>
    <lineage>
        <taxon>Eukaryota</taxon>
        <taxon>Fungi</taxon>
        <taxon>Dikarya</taxon>
        <taxon>Basidiomycota</taxon>
        <taxon>Ustilaginomycotina</taxon>
        <taxon>Ustilaginomycetes</taxon>
        <taxon>Ustilaginales</taxon>
        <taxon>Ustilaginaceae</taxon>
        <taxon>Ustilago</taxon>
    </lineage>
</organism>
<dbReference type="AlphaFoldDB" id="A0A5C3EL40"/>
<dbReference type="InterPro" id="IPR001789">
    <property type="entry name" value="Sig_transdc_resp-reg_receiver"/>
</dbReference>
<dbReference type="SMART" id="SM00448">
    <property type="entry name" value="REC"/>
    <property type="match status" value="1"/>
</dbReference>